<dbReference type="AlphaFoldDB" id="A0A930YKK8"/>
<evidence type="ECO:0000313" key="2">
    <source>
        <dbReference type="EMBL" id="MBF4766154.1"/>
    </source>
</evidence>
<name>A0A930YKK8_9ACTN</name>
<dbReference type="RefSeq" id="WP_194694317.1">
    <property type="nucleotide sequence ID" value="NZ_JADKPO010000001.1"/>
</dbReference>
<dbReference type="SUPFAM" id="SSF54593">
    <property type="entry name" value="Glyoxalase/Bleomycin resistance protein/Dihydroxybiphenyl dioxygenase"/>
    <property type="match status" value="1"/>
</dbReference>
<dbReference type="InterPro" id="IPR037523">
    <property type="entry name" value="VOC_core"/>
</dbReference>
<proteinExistence type="predicted"/>
<protein>
    <recommendedName>
        <fullName evidence="1">VOC domain-containing protein</fullName>
    </recommendedName>
</protein>
<keyword evidence="3" id="KW-1185">Reference proteome</keyword>
<dbReference type="InterPro" id="IPR004360">
    <property type="entry name" value="Glyas_Fos-R_dOase_dom"/>
</dbReference>
<dbReference type="PROSITE" id="PS51819">
    <property type="entry name" value="VOC"/>
    <property type="match status" value="1"/>
</dbReference>
<evidence type="ECO:0000313" key="3">
    <source>
        <dbReference type="Proteomes" id="UP000660668"/>
    </source>
</evidence>
<dbReference type="EMBL" id="JADKPO010000001">
    <property type="protein sequence ID" value="MBF4766154.1"/>
    <property type="molecule type" value="Genomic_DNA"/>
</dbReference>
<dbReference type="Pfam" id="PF00903">
    <property type="entry name" value="Glyoxalase"/>
    <property type="match status" value="1"/>
</dbReference>
<comment type="caution">
    <text evidence="2">The sequence shown here is derived from an EMBL/GenBank/DDBJ whole genome shotgun (WGS) entry which is preliminary data.</text>
</comment>
<gene>
    <name evidence="2" type="ORF">ISU10_00050</name>
</gene>
<accession>A0A930YKK8</accession>
<dbReference type="CDD" id="cd06587">
    <property type="entry name" value="VOC"/>
    <property type="match status" value="1"/>
</dbReference>
<dbReference type="InterPro" id="IPR029068">
    <property type="entry name" value="Glyas_Bleomycin-R_OHBP_Dase"/>
</dbReference>
<sequence length="126" mass="13948">MRVDGIAWHALMLEPPAFIAMEDFAEKTLGLHPLMWEPGRRLYLMRNGTMLDLYAPWAVPPYGFNDGSAFGFQVDDIESASKAAVAAGLQLLGGVSRHSGLNYAIQHFRGPDGRVYGLSEVQPIEW</sequence>
<feature type="domain" description="VOC" evidence="1">
    <location>
        <begin position="5"/>
        <end position="121"/>
    </location>
</feature>
<organism evidence="2 3">
    <name type="scientific">Nocardioides agariphilus</name>
    <dbReference type="NCBI Taxonomy" id="433664"/>
    <lineage>
        <taxon>Bacteria</taxon>
        <taxon>Bacillati</taxon>
        <taxon>Actinomycetota</taxon>
        <taxon>Actinomycetes</taxon>
        <taxon>Propionibacteriales</taxon>
        <taxon>Nocardioidaceae</taxon>
        <taxon>Nocardioides</taxon>
    </lineage>
</organism>
<reference evidence="2" key="1">
    <citation type="submission" date="2020-11" db="EMBL/GenBank/DDBJ databases">
        <title>Nocardioides cynanchi sp. nov., isolated from soil of rhizosphere of Cynanchum wilfordii.</title>
        <authorList>
            <person name="Lee J.-S."/>
            <person name="Suh M.K."/>
            <person name="Kim J.-S."/>
        </authorList>
    </citation>
    <scope>NUCLEOTIDE SEQUENCE</scope>
    <source>
        <strain evidence="2">KCTC 19276</strain>
    </source>
</reference>
<dbReference type="Gene3D" id="3.10.180.10">
    <property type="entry name" value="2,3-Dihydroxybiphenyl 1,2-Dioxygenase, domain 1"/>
    <property type="match status" value="1"/>
</dbReference>
<evidence type="ECO:0000259" key="1">
    <source>
        <dbReference type="PROSITE" id="PS51819"/>
    </source>
</evidence>
<dbReference type="Proteomes" id="UP000660668">
    <property type="component" value="Unassembled WGS sequence"/>
</dbReference>